<keyword evidence="1" id="KW-1133">Transmembrane helix</keyword>
<sequence>MQGYNYREFSPGNNIWEKQPRLLFLNFERLAVLGGFFMFTYIMLSKAFSYQLTFSKGFFLVVMVVTAIYAILPAPSNPNSLVIDEVFVRGPKTVSSQSLHGSMKCMPLEKED</sequence>
<name>A0A0D1M0C3_9LACO</name>
<protein>
    <submittedName>
        <fullName evidence="2">Uncharacterized protein</fullName>
    </submittedName>
</protein>
<organism evidence="2 3">
    <name type="scientific">Weissella cibaria</name>
    <dbReference type="NCBI Taxonomy" id="137591"/>
    <lineage>
        <taxon>Bacteria</taxon>
        <taxon>Bacillati</taxon>
        <taxon>Bacillota</taxon>
        <taxon>Bacilli</taxon>
        <taxon>Lactobacillales</taxon>
        <taxon>Lactobacillaceae</taxon>
        <taxon>Weissella</taxon>
    </lineage>
</organism>
<gene>
    <name evidence="2" type="ORF">ab3b_01962</name>
</gene>
<dbReference type="Proteomes" id="UP000032289">
    <property type="component" value="Unassembled WGS sequence"/>
</dbReference>
<keyword evidence="1" id="KW-0472">Membrane</keyword>
<accession>A0A0D1M0C3</accession>
<reference evidence="2 3" key="1">
    <citation type="journal article" date="2015" name="Microbiology (Mosc.)">
        <title>Genomics of the Weissella cibaria species with an examination of its metabolic traits.</title>
        <authorList>
            <person name="Lynch K.M."/>
            <person name="Lucid A."/>
            <person name="Arendt E.K."/>
            <person name="Sleator R.D."/>
            <person name="Lucey B."/>
            <person name="Coffey A."/>
        </authorList>
    </citation>
    <scope>NUCLEOTIDE SEQUENCE [LARGE SCALE GENOMIC DNA]</scope>
    <source>
        <strain evidence="2 3">AB3b</strain>
    </source>
</reference>
<proteinExistence type="predicted"/>
<dbReference type="PATRIC" id="fig|137591.24.peg.1906"/>
<feature type="transmembrane region" description="Helical" evidence="1">
    <location>
        <begin position="22"/>
        <end position="42"/>
    </location>
</feature>
<evidence type="ECO:0000256" key="1">
    <source>
        <dbReference type="SAM" id="Phobius"/>
    </source>
</evidence>
<evidence type="ECO:0000313" key="3">
    <source>
        <dbReference type="Proteomes" id="UP000032289"/>
    </source>
</evidence>
<feature type="transmembrane region" description="Helical" evidence="1">
    <location>
        <begin position="54"/>
        <end position="72"/>
    </location>
</feature>
<dbReference type="AlphaFoldDB" id="A0A0D1M0C3"/>
<evidence type="ECO:0000313" key="2">
    <source>
        <dbReference type="EMBL" id="KIU21486.1"/>
    </source>
</evidence>
<keyword evidence="1" id="KW-0812">Transmembrane</keyword>
<dbReference type="EMBL" id="JWHT01000048">
    <property type="protein sequence ID" value="KIU21486.1"/>
    <property type="molecule type" value="Genomic_DNA"/>
</dbReference>
<comment type="caution">
    <text evidence="2">The sequence shown here is derived from an EMBL/GenBank/DDBJ whole genome shotgun (WGS) entry which is preliminary data.</text>
</comment>